<name>A0A8H7CI45_9AGAR</name>
<dbReference type="Proteomes" id="UP000620124">
    <property type="component" value="Unassembled WGS sequence"/>
</dbReference>
<evidence type="ECO:0000256" key="1">
    <source>
        <dbReference type="SAM" id="Phobius"/>
    </source>
</evidence>
<gene>
    <name evidence="3" type="ORF">MVEN_02116500</name>
</gene>
<dbReference type="GO" id="GO:0004672">
    <property type="term" value="F:protein kinase activity"/>
    <property type="evidence" value="ECO:0007669"/>
    <property type="project" value="InterPro"/>
</dbReference>
<dbReference type="EMBL" id="JACAZI010000022">
    <property type="protein sequence ID" value="KAF7336807.1"/>
    <property type="molecule type" value="Genomic_DNA"/>
</dbReference>
<sequence length="478" mass="53337">MSNAQKLANYNALAVDSRVEQRKADTQAAISWYSATSPSFSAALSLLHPVPPVIPGNTNTATKSISRKERKLKPLSKVVYDPDWLEDLMNTSDVDFNRTVLSNAREAIFQHLTADRRSPHQAEVADGVTDNFHLNMVLKPAAAIASAFEEVSITAGYAFAQNSTESDLIVFTPLSQDTERKPWIAIEDKRAAVFTAHEAEFLGYAEESSFPWPVNSDATSGLRMWMQIWGQMFKYQVDFAKIFSPVGVVYIHREPSSDVLHFSRRHMRSRSDHNQPPTLYQIIRANPTFDYIVSSLMILILYLSVFWRLLTGLRIIYIATGYKPTLFRVLRSSRPVSWYFPHFVGEGASGAVWRSVDGTEVVKVYDDRDVALHEALILELANTKDPDLPIPRFLGLVDDGDDLGVVMTYSGAPVSCISEDAIPQIRQTLIALHAIGVHHHDVRPANVLVHHGGTVNLIDFDRAMLREGLCEGCADALV</sequence>
<dbReference type="InterPro" id="IPR008266">
    <property type="entry name" value="Tyr_kinase_AS"/>
</dbReference>
<dbReference type="Pfam" id="PF06293">
    <property type="entry name" value="Kdo"/>
    <property type="match status" value="1"/>
</dbReference>
<keyword evidence="1" id="KW-0812">Transmembrane</keyword>
<keyword evidence="1" id="KW-1133">Transmembrane helix</keyword>
<proteinExistence type="predicted"/>
<dbReference type="PROSITE" id="PS00109">
    <property type="entry name" value="PROTEIN_KINASE_TYR"/>
    <property type="match status" value="1"/>
</dbReference>
<evidence type="ECO:0000313" key="3">
    <source>
        <dbReference type="EMBL" id="KAF7336807.1"/>
    </source>
</evidence>
<protein>
    <recommendedName>
        <fullName evidence="2">Protein kinase domain-containing protein</fullName>
    </recommendedName>
</protein>
<feature type="domain" description="Protein kinase" evidence="2">
    <location>
        <begin position="338"/>
        <end position="478"/>
    </location>
</feature>
<comment type="caution">
    <text evidence="3">The sequence shown here is derived from an EMBL/GenBank/DDBJ whole genome shotgun (WGS) entry which is preliminary data.</text>
</comment>
<keyword evidence="1" id="KW-0472">Membrane</keyword>
<dbReference type="OrthoDB" id="2523927at2759"/>
<feature type="transmembrane region" description="Helical" evidence="1">
    <location>
        <begin position="291"/>
        <end position="310"/>
    </location>
</feature>
<reference evidence="3" key="1">
    <citation type="submission" date="2020-05" db="EMBL/GenBank/DDBJ databases">
        <title>Mycena genomes resolve the evolution of fungal bioluminescence.</title>
        <authorList>
            <person name="Tsai I.J."/>
        </authorList>
    </citation>
    <scope>NUCLEOTIDE SEQUENCE</scope>
    <source>
        <strain evidence="3">CCC161011</strain>
    </source>
</reference>
<dbReference type="InterPro" id="IPR011009">
    <property type="entry name" value="Kinase-like_dom_sf"/>
</dbReference>
<accession>A0A8H7CI45</accession>
<dbReference type="InterPro" id="IPR000719">
    <property type="entry name" value="Prot_kinase_dom"/>
</dbReference>
<dbReference type="PROSITE" id="PS50011">
    <property type="entry name" value="PROTEIN_KINASE_DOM"/>
    <property type="match status" value="1"/>
</dbReference>
<evidence type="ECO:0000313" key="4">
    <source>
        <dbReference type="Proteomes" id="UP000620124"/>
    </source>
</evidence>
<organism evidence="3 4">
    <name type="scientific">Mycena venus</name>
    <dbReference type="NCBI Taxonomy" id="2733690"/>
    <lineage>
        <taxon>Eukaryota</taxon>
        <taxon>Fungi</taxon>
        <taxon>Dikarya</taxon>
        <taxon>Basidiomycota</taxon>
        <taxon>Agaricomycotina</taxon>
        <taxon>Agaricomycetes</taxon>
        <taxon>Agaricomycetidae</taxon>
        <taxon>Agaricales</taxon>
        <taxon>Marasmiineae</taxon>
        <taxon>Mycenaceae</taxon>
        <taxon>Mycena</taxon>
    </lineage>
</organism>
<dbReference type="Gene3D" id="1.10.510.10">
    <property type="entry name" value="Transferase(Phosphotransferase) domain 1"/>
    <property type="match status" value="1"/>
</dbReference>
<keyword evidence="4" id="KW-1185">Reference proteome</keyword>
<dbReference type="SUPFAM" id="SSF56112">
    <property type="entry name" value="Protein kinase-like (PK-like)"/>
    <property type="match status" value="1"/>
</dbReference>
<dbReference type="GO" id="GO:0005524">
    <property type="term" value="F:ATP binding"/>
    <property type="evidence" value="ECO:0007669"/>
    <property type="project" value="InterPro"/>
</dbReference>
<dbReference type="AlphaFoldDB" id="A0A8H7CI45"/>
<evidence type="ECO:0000259" key="2">
    <source>
        <dbReference type="PROSITE" id="PS50011"/>
    </source>
</evidence>